<protein>
    <submittedName>
        <fullName evidence="1">Uncharacterized protein orf157</fullName>
    </submittedName>
</protein>
<gene>
    <name evidence="1" type="primary">orf157</name>
</gene>
<accession>D7PJH3</accession>
<reference evidence="1" key="1">
    <citation type="journal article" date="2010" name="PLoS ONE">
        <title>The complete plastid genomes of the two 'dinotoms' Durinskia baltica and Kryptoperidinium foliaceum.</title>
        <authorList>
            <person name="Imanian B."/>
            <person name="Pombert J.F."/>
            <person name="Keeling P.J."/>
        </authorList>
    </citation>
    <scope>NUCLEOTIDE SEQUENCE</scope>
    <source>
        <strain evidence="1">CCMP1326</strain>
    </source>
</reference>
<evidence type="ECO:0000313" key="1">
    <source>
        <dbReference type="EMBL" id="ADI40373.1"/>
    </source>
</evidence>
<keyword evidence="1" id="KW-0150">Chloroplast</keyword>
<dbReference type="GeneID" id="9384977"/>
<keyword evidence="1" id="KW-0934">Plastid</keyword>
<geneLocation type="chloroplast" evidence="1"/>
<organism evidence="1">
    <name type="scientific">Kryptoperidinium foliaceum</name>
    <dbReference type="NCBI Taxonomy" id="160619"/>
    <lineage>
        <taxon>Eukaryota</taxon>
        <taxon>Sar</taxon>
        <taxon>Alveolata</taxon>
        <taxon>Dinophyceae</taxon>
        <taxon>Peridiniales</taxon>
        <taxon>Kryptoperidiniaceae</taxon>
        <taxon>Kryptoperidinium</taxon>
    </lineage>
</organism>
<dbReference type="RefSeq" id="YP_003734588.1">
    <property type="nucleotide sequence ID" value="NC_014267.1"/>
</dbReference>
<dbReference type="AlphaFoldDB" id="D7PJH3"/>
<proteinExistence type="predicted"/>
<dbReference type="EMBL" id="GU591328">
    <property type="protein sequence ID" value="ADI40373.1"/>
    <property type="molecule type" value="Genomic_DNA"/>
</dbReference>
<name>D7PJH3_9DINO</name>
<sequence>MDVVEEIIENPNSIWFEDGTYQGGTNREVKSINIYNKEENRIAIFKRSTGEFMTFCEPNDDEREDLLETGNFGGQFGWFSGQAKNVPPKDKAEQNVADEITPIDSFESHVMGITPTPAYEFSSVDEGQNPGFTPLNSFESDVIGITPLDSSSSDYQI</sequence>